<evidence type="ECO:0000256" key="2">
    <source>
        <dbReference type="ARBA" id="ARBA00023315"/>
    </source>
</evidence>
<feature type="domain" description="N-acetyltransferase" evidence="3">
    <location>
        <begin position="147"/>
        <end position="287"/>
    </location>
</feature>
<keyword evidence="2" id="KW-0012">Acyltransferase</keyword>
<name>A0A1C4WVI7_9ACTN</name>
<dbReference type="Proteomes" id="UP000198243">
    <property type="component" value="Chromosome I"/>
</dbReference>
<dbReference type="AlphaFoldDB" id="A0A1C4WVI7"/>
<evidence type="ECO:0000256" key="1">
    <source>
        <dbReference type="ARBA" id="ARBA00022679"/>
    </source>
</evidence>
<sequence length="287" mass="30395">MRRMPSVQCLTEDLATFAAEADAWLRREPVLHNVLLTLVADRLSGDLPLSGGERFVRVVDGGATVGASVHTPPRGPLLGAVSPAVAWALAEHFARAVPPLVEVHGPVPAVAEFAERYAERAGRVAVPGTAQRIFRLDAVRPPVGVAGRARPATGADRDLLIAWAAAYAAETMPDGPSVDAAGQIDARLPHGGLLWLWERAGTPVSTAWLSRPVAGVVRISGVYTPPAWRGRGYASGCVAHATRHALNTGAAACTLYTDLTNPTSNRIYQSLGYRPLSDAAQWRFAVP</sequence>
<proteinExistence type="predicted"/>
<dbReference type="SUPFAM" id="SSF55729">
    <property type="entry name" value="Acyl-CoA N-acyltransferases (Nat)"/>
    <property type="match status" value="1"/>
</dbReference>
<evidence type="ECO:0000313" key="5">
    <source>
        <dbReference type="Proteomes" id="UP000198243"/>
    </source>
</evidence>
<accession>A0A1C4WVI7</accession>
<keyword evidence="1 4" id="KW-0808">Transferase</keyword>
<dbReference type="InterPro" id="IPR016181">
    <property type="entry name" value="Acyl_CoA_acyltransferase"/>
</dbReference>
<organism evidence="4 5">
    <name type="scientific">Micromonospora coriariae</name>
    <dbReference type="NCBI Taxonomy" id="285665"/>
    <lineage>
        <taxon>Bacteria</taxon>
        <taxon>Bacillati</taxon>
        <taxon>Actinomycetota</taxon>
        <taxon>Actinomycetes</taxon>
        <taxon>Micromonosporales</taxon>
        <taxon>Micromonosporaceae</taxon>
        <taxon>Micromonospora</taxon>
    </lineage>
</organism>
<reference evidence="5" key="1">
    <citation type="submission" date="2016-06" db="EMBL/GenBank/DDBJ databases">
        <authorList>
            <person name="Varghese N."/>
            <person name="Submissions Spin"/>
        </authorList>
    </citation>
    <scope>NUCLEOTIDE SEQUENCE [LARGE SCALE GENOMIC DNA]</scope>
    <source>
        <strain evidence="5">DSM 44875</strain>
    </source>
</reference>
<evidence type="ECO:0000313" key="4">
    <source>
        <dbReference type="EMBL" id="SCF00267.1"/>
    </source>
</evidence>
<dbReference type="GO" id="GO:0016747">
    <property type="term" value="F:acyltransferase activity, transferring groups other than amino-acyl groups"/>
    <property type="evidence" value="ECO:0007669"/>
    <property type="project" value="InterPro"/>
</dbReference>
<dbReference type="PROSITE" id="PS51186">
    <property type="entry name" value="GNAT"/>
    <property type="match status" value="1"/>
</dbReference>
<dbReference type="Gene3D" id="3.40.630.30">
    <property type="match status" value="1"/>
</dbReference>
<evidence type="ECO:0000259" key="3">
    <source>
        <dbReference type="PROSITE" id="PS51186"/>
    </source>
</evidence>
<dbReference type="CDD" id="cd04301">
    <property type="entry name" value="NAT_SF"/>
    <property type="match status" value="1"/>
</dbReference>
<dbReference type="EMBL" id="LT607412">
    <property type="protein sequence ID" value="SCF00267.1"/>
    <property type="molecule type" value="Genomic_DNA"/>
</dbReference>
<dbReference type="InterPro" id="IPR050832">
    <property type="entry name" value="Bact_Acetyltransf"/>
</dbReference>
<dbReference type="PANTHER" id="PTHR43877">
    <property type="entry name" value="AMINOALKYLPHOSPHONATE N-ACETYLTRANSFERASE-RELATED-RELATED"/>
    <property type="match status" value="1"/>
</dbReference>
<keyword evidence="5" id="KW-1185">Reference proteome</keyword>
<protein>
    <submittedName>
        <fullName evidence="4">Acetyltransferase (GNAT) domain-containing protein</fullName>
    </submittedName>
</protein>
<dbReference type="InterPro" id="IPR000182">
    <property type="entry name" value="GNAT_dom"/>
</dbReference>
<dbReference type="Pfam" id="PF00583">
    <property type="entry name" value="Acetyltransf_1"/>
    <property type="match status" value="1"/>
</dbReference>
<gene>
    <name evidence="4" type="ORF">GA0070607_4234</name>
</gene>